<dbReference type="PROSITE" id="PS50850">
    <property type="entry name" value="MFS"/>
    <property type="match status" value="1"/>
</dbReference>
<evidence type="ECO:0000256" key="4">
    <source>
        <dbReference type="ARBA" id="ARBA00022989"/>
    </source>
</evidence>
<accession>A0ABM3MDJ5</accession>
<keyword evidence="2" id="KW-0813">Transport</keyword>
<feature type="region of interest" description="Disordered" evidence="6">
    <location>
        <begin position="514"/>
        <end position="543"/>
    </location>
</feature>
<feature type="compositionally biased region" description="Acidic residues" evidence="6">
    <location>
        <begin position="520"/>
        <end position="530"/>
    </location>
</feature>
<evidence type="ECO:0000256" key="6">
    <source>
        <dbReference type="SAM" id="MobiDB-lite"/>
    </source>
</evidence>
<dbReference type="InterPro" id="IPR011701">
    <property type="entry name" value="MFS"/>
</dbReference>
<feature type="transmembrane region" description="Helical" evidence="7">
    <location>
        <begin position="458"/>
        <end position="480"/>
    </location>
</feature>
<feature type="transmembrane region" description="Helical" evidence="7">
    <location>
        <begin position="370"/>
        <end position="391"/>
    </location>
</feature>
<dbReference type="InterPro" id="IPR050930">
    <property type="entry name" value="MFS_Vesicular_Transporter"/>
</dbReference>
<evidence type="ECO:0000256" key="1">
    <source>
        <dbReference type="ARBA" id="ARBA00004141"/>
    </source>
</evidence>
<organism evidence="9 10">
    <name type="scientific">Galleria mellonella</name>
    <name type="common">Greater wax moth</name>
    <dbReference type="NCBI Taxonomy" id="7137"/>
    <lineage>
        <taxon>Eukaryota</taxon>
        <taxon>Metazoa</taxon>
        <taxon>Ecdysozoa</taxon>
        <taxon>Arthropoda</taxon>
        <taxon>Hexapoda</taxon>
        <taxon>Insecta</taxon>
        <taxon>Pterygota</taxon>
        <taxon>Neoptera</taxon>
        <taxon>Endopterygota</taxon>
        <taxon>Lepidoptera</taxon>
        <taxon>Glossata</taxon>
        <taxon>Ditrysia</taxon>
        <taxon>Pyraloidea</taxon>
        <taxon>Pyralidae</taxon>
        <taxon>Galleriinae</taxon>
        <taxon>Galleria</taxon>
    </lineage>
</organism>
<reference evidence="10" key="1">
    <citation type="submission" date="2025-08" db="UniProtKB">
        <authorList>
            <consortium name="RefSeq"/>
        </authorList>
    </citation>
    <scope>IDENTIFICATION</scope>
    <source>
        <tissue evidence="10">Whole larvae</tissue>
    </source>
</reference>
<feature type="transmembrane region" description="Helical" evidence="7">
    <location>
        <begin position="424"/>
        <end position="446"/>
    </location>
</feature>
<evidence type="ECO:0000313" key="10">
    <source>
        <dbReference type="RefSeq" id="XP_052749476.1"/>
    </source>
</evidence>
<comment type="subcellular location">
    <subcellularLocation>
        <location evidence="1">Membrane</location>
        <topology evidence="1">Multi-pass membrane protein</topology>
    </subcellularLocation>
</comment>
<feature type="transmembrane region" description="Helical" evidence="7">
    <location>
        <begin position="252"/>
        <end position="277"/>
    </location>
</feature>
<evidence type="ECO:0000256" key="3">
    <source>
        <dbReference type="ARBA" id="ARBA00022692"/>
    </source>
</evidence>
<evidence type="ECO:0000256" key="5">
    <source>
        <dbReference type="ARBA" id="ARBA00023136"/>
    </source>
</evidence>
<proteinExistence type="predicted"/>
<protein>
    <submittedName>
        <fullName evidence="10">Synaptic vesicular amine transporter-like</fullName>
    </submittedName>
</protein>
<keyword evidence="3 7" id="KW-0812">Transmembrane</keyword>
<evidence type="ECO:0000256" key="7">
    <source>
        <dbReference type="SAM" id="Phobius"/>
    </source>
</evidence>
<dbReference type="RefSeq" id="XP_052749476.1">
    <property type="nucleotide sequence ID" value="XM_052893516.1"/>
</dbReference>
<keyword evidence="9" id="KW-1185">Reference proteome</keyword>
<feature type="transmembrane region" description="Helical" evidence="7">
    <location>
        <begin position="398"/>
        <end position="418"/>
    </location>
</feature>
<name>A0ABM3MDJ5_GALME</name>
<sequence>MTTKSIRKKVTGQKIVLGRNAHALVNTDWKQNGICYRPETDAAALCYPINCLVHFPRRSACVNCSTVFKSGYVRMKEGEASTNGALAFALIYFTFFLDNVLLTVVVPIIPDWVRGESLELWTTHDAPLAVLLNSTVHNINTEDTQGIGGSQAVVGLVLGAKAASQLVTAPFAGVAVCKHGPAKVLRAGTLVLAGAATVFMACSRRAGAAGAWCAWCACAGRAAHGAGAALAGVAGLALAAAALPAHQRHRAIGLLLGAVALGVLIGYPFGGAAYALWSRGAPFLLLSAALLADLLMQYVFLDKEEFNQISTERSDSTKNELWGALRVAKRESTGACVGAILLTTSVMASLEPCLPLWIMKKFHPQRWQTGAVFIPDSVGYLVAASCLGGVARRLGAERVAITGQVAVGLAALAVPHATSVSRLALPHAALGGGLGATDAALVAALLARHTRRLPHLAALLQATSSVAYALGPIVGGTMSWCVGFETALRALGVLNLLYAGLLYRALSEHPLSEQWGASTPDDEPDSEEGEVTPLRPQIYTPLH</sequence>
<dbReference type="PANTHER" id="PTHR23506">
    <property type="entry name" value="GH10249P"/>
    <property type="match status" value="1"/>
</dbReference>
<dbReference type="PANTHER" id="PTHR23506:SF4">
    <property type="entry name" value="PORTABELLA"/>
    <property type="match status" value="1"/>
</dbReference>
<dbReference type="Pfam" id="PF07690">
    <property type="entry name" value="MFS_1"/>
    <property type="match status" value="1"/>
</dbReference>
<feature type="transmembrane region" description="Helical" evidence="7">
    <location>
        <begin position="225"/>
        <end position="245"/>
    </location>
</feature>
<evidence type="ECO:0000313" key="9">
    <source>
        <dbReference type="Proteomes" id="UP001652740"/>
    </source>
</evidence>
<evidence type="ECO:0000256" key="2">
    <source>
        <dbReference type="ARBA" id="ARBA00022448"/>
    </source>
</evidence>
<feature type="transmembrane region" description="Helical" evidence="7">
    <location>
        <begin position="335"/>
        <end position="358"/>
    </location>
</feature>
<feature type="transmembrane region" description="Helical" evidence="7">
    <location>
        <begin position="84"/>
        <end position="109"/>
    </location>
</feature>
<dbReference type="InterPro" id="IPR036259">
    <property type="entry name" value="MFS_trans_sf"/>
</dbReference>
<dbReference type="Proteomes" id="UP001652740">
    <property type="component" value="Unplaced"/>
</dbReference>
<dbReference type="GeneID" id="128200351"/>
<dbReference type="InterPro" id="IPR020846">
    <property type="entry name" value="MFS_dom"/>
</dbReference>
<dbReference type="SUPFAM" id="SSF103473">
    <property type="entry name" value="MFS general substrate transporter"/>
    <property type="match status" value="1"/>
</dbReference>
<feature type="transmembrane region" description="Helical" evidence="7">
    <location>
        <begin position="283"/>
        <end position="301"/>
    </location>
</feature>
<gene>
    <name evidence="10" type="primary">LOC128200351</name>
</gene>
<evidence type="ECO:0000259" key="8">
    <source>
        <dbReference type="PROSITE" id="PS50850"/>
    </source>
</evidence>
<dbReference type="Gene3D" id="1.20.1250.20">
    <property type="entry name" value="MFS general substrate transporter like domains"/>
    <property type="match status" value="1"/>
</dbReference>
<keyword evidence="4 7" id="KW-1133">Transmembrane helix</keyword>
<keyword evidence="5 7" id="KW-0472">Membrane</keyword>
<feature type="domain" description="Major facilitator superfamily (MFS) profile" evidence="8">
    <location>
        <begin position="87"/>
        <end position="510"/>
    </location>
</feature>